<dbReference type="PANTHER" id="PTHR12558">
    <property type="entry name" value="CELL DIVISION CYCLE 16,23,27"/>
    <property type="match status" value="1"/>
</dbReference>
<protein>
    <recommendedName>
        <fullName evidence="5">Tetratricopeptide repeat protein</fullName>
    </recommendedName>
</protein>
<dbReference type="EMBL" id="CP150096">
    <property type="protein sequence ID" value="WZN47290.1"/>
    <property type="molecule type" value="Genomic_DNA"/>
</dbReference>
<dbReference type="SMART" id="SM00028">
    <property type="entry name" value="TPR"/>
    <property type="match status" value="4"/>
</dbReference>
<dbReference type="PANTHER" id="PTHR12558:SF44">
    <property type="entry name" value="TETRATRICOPEPTIDE REPEAT-CONTAINING PROTEIN"/>
    <property type="match status" value="1"/>
</dbReference>
<feature type="signal peptide" evidence="2">
    <location>
        <begin position="1"/>
        <end position="18"/>
    </location>
</feature>
<gene>
    <name evidence="3" type="ORF">WJU22_03735</name>
</gene>
<accession>A0ABZ2Z605</accession>
<dbReference type="PROSITE" id="PS50005">
    <property type="entry name" value="TPR"/>
    <property type="match status" value="1"/>
</dbReference>
<evidence type="ECO:0000313" key="4">
    <source>
        <dbReference type="Proteomes" id="UP001449657"/>
    </source>
</evidence>
<proteinExistence type="predicted"/>
<evidence type="ECO:0000256" key="1">
    <source>
        <dbReference type="PROSITE-ProRule" id="PRU00339"/>
    </source>
</evidence>
<dbReference type="Gene3D" id="1.25.40.10">
    <property type="entry name" value="Tetratricopeptide repeat domain"/>
    <property type="match status" value="2"/>
</dbReference>
<sequence>MRFLFTLLSVVICGGASAQDKVDNDLLMGYLQNQEFEQVIRYMEKTVQPKQPNGLVILANAYYQNAQLTEAAHYYKLILDIDSNHITANQQLGNIAVQAQKYTMAITHFLRIAELRPNNANSWKQLARACTNVTGMQDSASVYMEKAYAINPQDPGVVVFIADEYMGRDEYGRADSLLKKFYQSDSTNINVNTKLVKSSYLLDRFSDARRYGRQIMEQRAFAPIAYSYLAGAYYRMKEYDSCVRVADFMAELLGETPEFVKYYAALSYAEMKQYEKSNQLLLECIASAKSKSLDSYYATMADNYEKMKNYRAAINYYDTAYFLFKQPMRQYGIARIYDQHMQDPHKAKRHYQLYLKSAKPETKNETDIHTYVKERVKTLQ</sequence>
<feature type="chain" id="PRO_5046017541" description="Tetratricopeptide repeat protein" evidence="2">
    <location>
        <begin position="19"/>
        <end position="380"/>
    </location>
</feature>
<keyword evidence="1" id="KW-0802">TPR repeat</keyword>
<organism evidence="3 4">
    <name type="scientific">Chitinophaga caseinilytica</name>
    <dbReference type="NCBI Taxonomy" id="2267521"/>
    <lineage>
        <taxon>Bacteria</taxon>
        <taxon>Pseudomonadati</taxon>
        <taxon>Bacteroidota</taxon>
        <taxon>Chitinophagia</taxon>
        <taxon>Chitinophagales</taxon>
        <taxon>Chitinophagaceae</taxon>
        <taxon>Chitinophaga</taxon>
    </lineage>
</organism>
<keyword evidence="4" id="KW-1185">Reference proteome</keyword>
<evidence type="ECO:0000256" key="2">
    <source>
        <dbReference type="SAM" id="SignalP"/>
    </source>
</evidence>
<dbReference type="Proteomes" id="UP001449657">
    <property type="component" value="Chromosome"/>
</dbReference>
<dbReference type="Pfam" id="PF13181">
    <property type="entry name" value="TPR_8"/>
    <property type="match status" value="1"/>
</dbReference>
<dbReference type="InterPro" id="IPR011990">
    <property type="entry name" value="TPR-like_helical_dom_sf"/>
</dbReference>
<keyword evidence="2" id="KW-0732">Signal</keyword>
<name>A0ABZ2Z605_9BACT</name>
<feature type="repeat" description="TPR" evidence="1">
    <location>
        <begin position="86"/>
        <end position="119"/>
    </location>
</feature>
<evidence type="ECO:0000313" key="3">
    <source>
        <dbReference type="EMBL" id="WZN47290.1"/>
    </source>
</evidence>
<evidence type="ECO:0008006" key="5">
    <source>
        <dbReference type="Google" id="ProtNLM"/>
    </source>
</evidence>
<dbReference type="InterPro" id="IPR019734">
    <property type="entry name" value="TPR_rpt"/>
</dbReference>
<dbReference type="SUPFAM" id="SSF48452">
    <property type="entry name" value="TPR-like"/>
    <property type="match status" value="2"/>
</dbReference>
<dbReference type="RefSeq" id="WP_341841938.1">
    <property type="nucleotide sequence ID" value="NZ_CP149792.1"/>
</dbReference>
<reference evidence="3 4" key="1">
    <citation type="submission" date="2024-03" db="EMBL/GenBank/DDBJ databases">
        <title>Chitinophaga caseinilytica sp. nov., a casein hydrolysing bacterium isolated from forest soil.</title>
        <authorList>
            <person name="Lee D.S."/>
            <person name="Han D.M."/>
            <person name="Baek J.H."/>
            <person name="Choi D.G."/>
            <person name="Jeon J.H."/>
            <person name="Jeon C.O."/>
        </authorList>
    </citation>
    <scope>NUCLEOTIDE SEQUENCE [LARGE SCALE GENOMIC DNA]</scope>
    <source>
        <strain evidence="3 4">KACC 19118</strain>
    </source>
</reference>